<dbReference type="InParanoid" id="J0D199"/>
<accession>J0D199</accession>
<feature type="compositionally biased region" description="Basic residues" evidence="1">
    <location>
        <begin position="120"/>
        <end position="130"/>
    </location>
</feature>
<organism evidence="2 3">
    <name type="scientific">Auricularia subglabra (strain TFB-10046 / SS5)</name>
    <name type="common">White-rot fungus</name>
    <name type="synonym">Auricularia delicata (strain TFB10046)</name>
    <dbReference type="NCBI Taxonomy" id="717982"/>
    <lineage>
        <taxon>Eukaryota</taxon>
        <taxon>Fungi</taxon>
        <taxon>Dikarya</taxon>
        <taxon>Basidiomycota</taxon>
        <taxon>Agaricomycotina</taxon>
        <taxon>Agaricomycetes</taxon>
        <taxon>Auriculariales</taxon>
        <taxon>Auriculariaceae</taxon>
        <taxon>Auricularia</taxon>
    </lineage>
</organism>
<feature type="compositionally biased region" description="Basic residues" evidence="1">
    <location>
        <begin position="84"/>
        <end position="97"/>
    </location>
</feature>
<name>J0D199_AURST</name>
<evidence type="ECO:0000313" key="2">
    <source>
        <dbReference type="EMBL" id="EJD32367.1"/>
    </source>
</evidence>
<sequence length="136" mass="15204">MTKPQAPSPRMTRAQRRRLNDKGNGSTTGTIPAHDSRGRLDGWGSDASELTDLDEEDEEQQHELEVLPKAPGRKRAAEEQLTKPAKKPRTQTKKPRTLTKTTANKGRGRGETGTAPTRTFPRRRGKRKVVYKGMCN</sequence>
<evidence type="ECO:0000313" key="3">
    <source>
        <dbReference type="Proteomes" id="UP000006514"/>
    </source>
</evidence>
<feature type="region of interest" description="Disordered" evidence="1">
    <location>
        <begin position="1"/>
        <end position="136"/>
    </location>
</feature>
<protein>
    <submittedName>
        <fullName evidence="2">Uncharacterized protein</fullName>
    </submittedName>
</protein>
<proteinExistence type="predicted"/>
<reference evidence="3" key="1">
    <citation type="journal article" date="2012" name="Science">
        <title>The Paleozoic origin of enzymatic lignin decomposition reconstructed from 31 fungal genomes.</title>
        <authorList>
            <person name="Floudas D."/>
            <person name="Binder M."/>
            <person name="Riley R."/>
            <person name="Barry K."/>
            <person name="Blanchette R.A."/>
            <person name="Henrissat B."/>
            <person name="Martinez A.T."/>
            <person name="Otillar R."/>
            <person name="Spatafora J.W."/>
            <person name="Yadav J.S."/>
            <person name="Aerts A."/>
            <person name="Benoit I."/>
            <person name="Boyd A."/>
            <person name="Carlson A."/>
            <person name="Copeland A."/>
            <person name="Coutinho P.M."/>
            <person name="de Vries R.P."/>
            <person name="Ferreira P."/>
            <person name="Findley K."/>
            <person name="Foster B."/>
            <person name="Gaskell J."/>
            <person name="Glotzer D."/>
            <person name="Gorecki P."/>
            <person name="Heitman J."/>
            <person name="Hesse C."/>
            <person name="Hori C."/>
            <person name="Igarashi K."/>
            <person name="Jurgens J.A."/>
            <person name="Kallen N."/>
            <person name="Kersten P."/>
            <person name="Kohler A."/>
            <person name="Kuees U."/>
            <person name="Kumar T.K.A."/>
            <person name="Kuo A."/>
            <person name="LaButti K."/>
            <person name="Larrondo L.F."/>
            <person name="Lindquist E."/>
            <person name="Ling A."/>
            <person name="Lombard V."/>
            <person name="Lucas S."/>
            <person name="Lundell T."/>
            <person name="Martin R."/>
            <person name="McLaughlin D.J."/>
            <person name="Morgenstern I."/>
            <person name="Morin E."/>
            <person name="Murat C."/>
            <person name="Nagy L.G."/>
            <person name="Nolan M."/>
            <person name="Ohm R.A."/>
            <person name="Patyshakuliyeva A."/>
            <person name="Rokas A."/>
            <person name="Ruiz-Duenas F.J."/>
            <person name="Sabat G."/>
            <person name="Salamov A."/>
            <person name="Samejima M."/>
            <person name="Schmutz J."/>
            <person name="Slot J.C."/>
            <person name="St John F."/>
            <person name="Stenlid J."/>
            <person name="Sun H."/>
            <person name="Sun S."/>
            <person name="Syed K."/>
            <person name="Tsang A."/>
            <person name="Wiebenga A."/>
            <person name="Young D."/>
            <person name="Pisabarro A."/>
            <person name="Eastwood D.C."/>
            <person name="Martin F."/>
            <person name="Cullen D."/>
            <person name="Grigoriev I.V."/>
            <person name="Hibbett D.S."/>
        </authorList>
    </citation>
    <scope>NUCLEOTIDE SEQUENCE [LARGE SCALE GENOMIC DNA]</scope>
    <source>
        <strain evidence="3">TFB10046</strain>
    </source>
</reference>
<evidence type="ECO:0000256" key="1">
    <source>
        <dbReference type="SAM" id="MobiDB-lite"/>
    </source>
</evidence>
<gene>
    <name evidence="2" type="ORF">AURDEDRAFT_178568</name>
</gene>
<dbReference type="AlphaFoldDB" id="J0D199"/>
<dbReference type="KEGG" id="adl:AURDEDRAFT_178568"/>
<feature type="compositionally biased region" description="Acidic residues" evidence="1">
    <location>
        <begin position="49"/>
        <end position="60"/>
    </location>
</feature>
<dbReference type="Proteomes" id="UP000006514">
    <property type="component" value="Unassembled WGS sequence"/>
</dbReference>
<keyword evidence="3" id="KW-1185">Reference proteome</keyword>
<dbReference type="EMBL" id="JH689043">
    <property type="protein sequence ID" value="EJD32367.1"/>
    <property type="molecule type" value="Genomic_DNA"/>
</dbReference>